<dbReference type="EMBL" id="HBFC01002754">
    <property type="protein sequence ID" value="CAD8698749.1"/>
    <property type="molecule type" value="Transcribed_RNA"/>
</dbReference>
<reference evidence="3" key="1">
    <citation type="submission" date="2021-01" db="EMBL/GenBank/DDBJ databases">
        <authorList>
            <person name="Corre E."/>
            <person name="Pelletier E."/>
            <person name="Niang G."/>
            <person name="Scheremetjew M."/>
            <person name="Finn R."/>
            <person name="Kale V."/>
            <person name="Holt S."/>
            <person name="Cochrane G."/>
            <person name="Meng A."/>
            <person name="Brown T."/>
            <person name="Cohen L."/>
        </authorList>
    </citation>
    <scope>NUCLEOTIDE SEQUENCE</scope>
    <source>
        <strain evidence="3">SL-175</strain>
    </source>
</reference>
<organism evidence="3">
    <name type="scientific">Mantoniella antarctica</name>
    <dbReference type="NCBI Taxonomy" id="81844"/>
    <lineage>
        <taxon>Eukaryota</taxon>
        <taxon>Viridiplantae</taxon>
        <taxon>Chlorophyta</taxon>
        <taxon>Mamiellophyceae</taxon>
        <taxon>Mamiellales</taxon>
        <taxon>Mamiellaceae</taxon>
        <taxon>Mantoniella</taxon>
    </lineage>
</organism>
<sequence length="380" mass="39091">MSAASAPLHCRQWDTSTSKKKSPSANRGCTAVAASTAWRTRRIGHGDVAETRRALVVCSARGGAGGFAALTGGFNRLSRRRDILASDPRPLLGSGSARRGSYSGWAKERSQAKDAADPITSTAAAAAADTAATDDGSDQAEGNGAKWELAIKLAYAAVSALIVANLVTEFLPASFSPGLGLGSGSPTLLPPLSRWGELCVLAAAPLMGSRNFGPQAGKQVRGGLRAQAMDQTGGGDGAAPADAPADFLRRVSLKIVFDLLGLAMLAAPSAMLPAWLPRTAGIGVTMLAHGAFVMRCTTTFKPDGTALSIPPFVLKIIARSDLTLALLAFTVAAATTCGLPLVALPAGGMFLAGGVYFTFEQEINKARPKRAAKKSGQEEN</sequence>
<evidence type="ECO:0000313" key="3">
    <source>
        <dbReference type="EMBL" id="CAD8698749.1"/>
    </source>
</evidence>
<keyword evidence="2" id="KW-0472">Membrane</keyword>
<keyword evidence="2" id="KW-1133">Transmembrane helix</keyword>
<evidence type="ECO:0000256" key="1">
    <source>
        <dbReference type="SAM" id="MobiDB-lite"/>
    </source>
</evidence>
<gene>
    <name evidence="3" type="ORF">MANT1106_LOCUS1430</name>
</gene>
<evidence type="ECO:0000256" key="2">
    <source>
        <dbReference type="SAM" id="Phobius"/>
    </source>
</evidence>
<proteinExistence type="predicted"/>
<feature type="region of interest" description="Disordered" evidence="1">
    <location>
        <begin position="1"/>
        <end position="28"/>
    </location>
</feature>
<keyword evidence="2" id="KW-0812">Transmembrane</keyword>
<feature type="transmembrane region" description="Helical" evidence="2">
    <location>
        <begin position="312"/>
        <end position="333"/>
    </location>
</feature>
<feature type="compositionally biased region" description="Basic and acidic residues" evidence="1">
    <location>
        <begin position="106"/>
        <end position="116"/>
    </location>
</feature>
<feature type="compositionally biased region" description="Low complexity" evidence="1">
    <location>
        <begin position="93"/>
        <end position="104"/>
    </location>
</feature>
<dbReference type="AlphaFoldDB" id="A0A7S0X2N6"/>
<name>A0A7S0X2N6_9CHLO</name>
<accession>A0A7S0X2N6</accession>
<feature type="region of interest" description="Disordered" evidence="1">
    <location>
        <begin position="88"/>
        <end position="120"/>
    </location>
</feature>
<feature type="transmembrane region" description="Helical" evidence="2">
    <location>
        <begin position="255"/>
        <end position="276"/>
    </location>
</feature>
<protein>
    <submittedName>
        <fullName evidence="3">Uncharacterized protein</fullName>
    </submittedName>
</protein>